<name>A0A8H6YDE3_9AGAR</name>
<proteinExistence type="predicted"/>
<evidence type="ECO:0000313" key="2">
    <source>
        <dbReference type="EMBL" id="KAF7355985.1"/>
    </source>
</evidence>
<evidence type="ECO:0000256" key="1">
    <source>
        <dbReference type="SAM" id="MobiDB-lite"/>
    </source>
</evidence>
<organism evidence="2 3">
    <name type="scientific">Mycena venus</name>
    <dbReference type="NCBI Taxonomy" id="2733690"/>
    <lineage>
        <taxon>Eukaryota</taxon>
        <taxon>Fungi</taxon>
        <taxon>Dikarya</taxon>
        <taxon>Basidiomycota</taxon>
        <taxon>Agaricomycotina</taxon>
        <taxon>Agaricomycetes</taxon>
        <taxon>Agaricomycetidae</taxon>
        <taxon>Agaricales</taxon>
        <taxon>Marasmiineae</taxon>
        <taxon>Mycenaceae</taxon>
        <taxon>Mycena</taxon>
    </lineage>
</organism>
<feature type="region of interest" description="Disordered" evidence="1">
    <location>
        <begin position="8"/>
        <end position="95"/>
    </location>
</feature>
<reference evidence="2" key="1">
    <citation type="submission" date="2020-05" db="EMBL/GenBank/DDBJ databases">
        <title>Mycena genomes resolve the evolution of fungal bioluminescence.</title>
        <authorList>
            <person name="Tsai I.J."/>
        </authorList>
    </citation>
    <scope>NUCLEOTIDE SEQUENCE</scope>
    <source>
        <strain evidence="2">CCC161011</strain>
    </source>
</reference>
<protein>
    <submittedName>
        <fullName evidence="2">Uncharacterized protein</fullName>
    </submittedName>
</protein>
<dbReference type="AlphaFoldDB" id="A0A8H6YDE3"/>
<accession>A0A8H6YDE3</accession>
<comment type="caution">
    <text evidence="2">The sequence shown here is derived from an EMBL/GenBank/DDBJ whole genome shotgun (WGS) entry which is preliminary data.</text>
</comment>
<dbReference type="EMBL" id="JACAZI010000007">
    <property type="protein sequence ID" value="KAF7355985.1"/>
    <property type="molecule type" value="Genomic_DNA"/>
</dbReference>
<sequence length="153" mass="16056">MLTSIIYFQSYNHDSNSGDESEGEDEESDIDDGASDHCDDESQLDSSGSEFRQDFEDTPFAGGTSSSYPGTYHRERRKSPPAPGPGVNPFATGVGAGALPFPGMPLLQNFGAAAANIVAGIPNLNALSQDPEDLTPSCAFVVDMAPETAHVGQ</sequence>
<gene>
    <name evidence="2" type="ORF">MVEN_00927900</name>
</gene>
<feature type="compositionally biased region" description="Acidic residues" evidence="1">
    <location>
        <begin position="17"/>
        <end position="43"/>
    </location>
</feature>
<evidence type="ECO:0000313" key="3">
    <source>
        <dbReference type="Proteomes" id="UP000620124"/>
    </source>
</evidence>
<dbReference type="Proteomes" id="UP000620124">
    <property type="component" value="Unassembled WGS sequence"/>
</dbReference>
<keyword evidence="3" id="KW-1185">Reference proteome</keyword>